<dbReference type="NCBIfam" id="NF005559">
    <property type="entry name" value="PRK07231.1"/>
    <property type="match status" value="1"/>
</dbReference>
<dbReference type="Proteomes" id="UP000309676">
    <property type="component" value="Unassembled WGS sequence"/>
</dbReference>
<evidence type="ECO:0000313" key="4">
    <source>
        <dbReference type="Proteomes" id="UP000309676"/>
    </source>
</evidence>
<dbReference type="GO" id="GO:0047936">
    <property type="term" value="F:glucose 1-dehydrogenase [NAD(P)+] activity"/>
    <property type="evidence" value="ECO:0007669"/>
    <property type="project" value="UniProtKB-EC"/>
</dbReference>
<gene>
    <name evidence="3" type="ORF">FE782_21250</name>
</gene>
<reference evidence="3 4" key="1">
    <citation type="submission" date="2019-05" db="EMBL/GenBank/DDBJ databases">
        <authorList>
            <person name="Narsing Rao M.P."/>
            <person name="Li W.J."/>
        </authorList>
    </citation>
    <scope>NUCLEOTIDE SEQUENCE [LARGE SCALE GENOMIC DNA]</scope>
    <source>
        <strain evidence="3 4">SYSU_K30003</strain>
    </source>
</reference>
<dbReference type="RefSeq" id="WP_138196454.1">
    <property type="nucleotide sequence ID" value="NZ_VCIW01000016.1"/>
</dbReference>
<dbReference type="PANTHER" id="PTHR48107">
    <property type="entry name" value="NADPH-DEPENDENT ALDEHYDE REDUCTASE-LIKE PROTEIN, CHLOROPLASTIC-RELATED"/>
    <property type="match status" value="1"/>
</dbReference>
<sequence>MYPVYTYIGKETKCEEAPIAFPPQHQPRQPGFEAAMAPRPIAENPYYTPSGKLRGKTAIITGGDSGIGRAVAYAFAKEGANVVIVYLDEHEDAEETARRVREIGGGCLAIAGDVRRSAFAAEVAQRTLQTFGAIDVLINNAAYQPYQPTILTLSDEQLEATFRTNMFAYFYFARAVVPYMKRGSAIVNTASVVAYNGNKELLDYSATKGANVSFTRSLALQLAEYGIRVNAVAPGPVWTPLTAATFPANAMKQFGTDTPMRRAAQPYELAPAYVFLASDDASYVTGQTLHVNGGMMSGS</sequence>
<organism evidence="3 4">
    <name type="scientific">Paenibacillus antri</name>
    <dbReference type="NCBI Taxonomy" id="2582848"/>
    <lineage>
        <taxon>Bacteria</taxon>
        <taxon>Bacillati</taxon>
        <taxon>Bacillota</taxon>
        <taxon>Bacilli</taxon>
        <taxon>Bacillales</taxon>
        <taxon>Paenibacillaceae</taxon>
        <taxon>Paenibacillus</taxon>
    </lineage>
</organism>
<dbReference type="PANTHER" id="PTHR48107:SF16">
    <property type="entry name" value="NADPH-DEPENDENT ALDEHYDE REDUCTASE 1, CHLOROPLASTIC"/>
    <property type="match status" value="1"/>
</dbReference>
<dbReference type="EC" id="1.1.1.47" evidence="3"/>
<accession>A0A5R9G390</accession>
<dbReference type="PRINTS" id="PR00081">
    <property type="entry name" value="GDHRDH"/>
</dbReference>
<dbReference type="GO" id="GO:0008206">
    <property type="term" value="P:bile acid metabolic process"/>
    <property type="evidence" value="ECO:0007669"/>
    <property type="project" value="UniProtKB-ARBA"/>
</dbReference>
<dbReference type="SUPFAM" id="SSF51735">
    <property type="entry name" value="NAD(P)-binding Rossmann-fold domains"/>
    <property type="match status" value="1"/>
</dbReference>
<keyword evidence="4" id="KW-1185">Reference proteome</keyword>
<dbReference type="PRINTS" id="PR00080">
    <property type="entry name" value="SDRFAMILY"/>
</dbReference>
<dbReference type="OrthoDB" id="9803333at2"/>
<name>A0A5R9G390_9BACL</name>
<evidence type="ECO:0000256" key="2">
    <source>
        <dbReference type="ARBA" id="ARBA00023002"/>
    </source>
</evidence>
<protein>
    <submittedName>
        <fullName evidence="3">Glucose 1-dehydrogenase</fullName>
        <ecNumber evidence="3">1.1.1.47</ecNumber>
    </submittedName>
</protein>
<dbReference type="Gene3D" id="3.40.50.720">
    <property type="entry name" value="NAD(P)-binding Rossmann-like Domain"/>
    <property type="match status" value="1"/>
</dbReference>
<evidence type="ECO:0000256" key="1">
    <source>
        <dbReference type="ARBA" id="ARBA00006484"/>
    </source>
</evidence>
<dbReference type="FunFam" id="3.40.50.720:FF:000084">
    <property type="entry name" value="Short-chain dehydrogenase reductase"/>
    <property type="match status" value="1"/>
</dbReference>
<evidence type="ECO:0000313" key="3">
    <source>
        <dbReference type="EMBL" id="TLS50301.1"/>
    </source>
</evidence>
<proteinExistence type="inferred from homology"/>
<dbReference type="InterPro" id="IPR002347">
    <property type="entry name" value="SDR_fam"/>
</dbReference>
<comment type="caution">
    <text evidence="3">The sequence shown here is derived from an EMBL/GenBank/DDBJ whole genome shotgun (WGS) entry which is preliminary data.</text>
</comment>
<dbReference type="InterPro" id="IPR036291">
    <property type="entry name" value="NAD(P)-bd_dom_sf"/>
</dbReference>
<dbReference type="Pfam" id="PF13561">
    <property type="entry name" value="adh_short_C2"/>
    <property type="match status" value="1"/>
</dbReference>
<keyword evidence="2 3" id="KW-0560">Oxidoreductase</keyword>
<dbReference type="EMBL" id="VCIW01000016">
    <property type="protein sequence ID" value="TLS50301.1"/>
    <property type="molecule type" value="Genomic_DNA"/>
</dbReference>
<comment type="similarity">
    <text evidence="1">Belongs to the short-chain dehydrogenases/reductases (SDR) family.</text>
</comment>
<dbReference type="AlphaFoldDB" id="A0A5R9G390"/>